<dbReference type="Gene3D" id="2.60.40.1120">
    <property type="entry name" value="Carboxypeptidase-like, regulatory domain"/>
    <property type="match status" value="1"/>
</dbReference>
<sequence length="110" mass="11772">MGKIRAAMVSLALVSIAPRAEAQDASLAGYVREAPSLRAVPAMTVRLLAPPGARQPEMLTLTNVQGQFRFSSLSPGSYMLEVLQGTHVVSREIVEVSGEATKDVIVRRVP</sequence>
<dbReference type="RefSeq" id="WP_271926631.1">
    <property type="nucleotide sequence ID" value="NZ_JAQNDO010000001.1"/>
</dbReference>
<reference evidence="2 3" key="1">
    <citation type="submission" date="2022-11" db="EMBL/GenBank/DDBJ databases">
        <title>Minimal conservation of predation-associated metabolite biosynthetic gene clusters underscores biosynthetic potential of Myxococcota including descriptions for ten novel species: Archangium lansinium sp. nov., Myxococcus landrumus sp. nov., Nannocystis bai.</title>
        <authorList>
            <person name="Ahearne A."/>
            <person name="Stevens C."/>
            <person name="Dowd S."/>
        </authorList>
    </citation>
    <scope>NUCLEOTIDE SEQUENCE [LARGE SCALE GENOMIC DNA]</scope>
    <source>
        <strain evidence="2 3">RJM3</strain>
    </source>
</reference>
<keyword evidence="3" id="KW-1185">Reference proteome</keyword>
<feature type="signal peptide" evidence="1">
    <location>
        <begin position="1"/>
        <end position="22"/>
    </location>
</feature>
<comment type="caution">
    <text evidence="2">The sequence shown here is derived from an EMBL/GenBank/DDBJ whole genome shotgun (WGS) entry which is preliminary data.</text>
</comment>
<proteinExistence type="predicted"/>
<evidence type="ECO:0000313" key="2">
    <source>
        <dbReference type="EMBL" id="MDC0747909.1"/>
    </source>
</evidence>
<accession>A0ABT5F2R5</accession>
<dbReference type="Pfam" id="PF13620">
    <property type="entry name" value="CarboxypepD_reg"/>
    <property type="match status" value="1"/>
</dbReference>
<dbReference type="SUPFAM" id="SSF49478">
    <property type="entry name" value="Cna protein B-type domain"/>
    <property type="match status" value="1"/>
</dbReference>
<keyword evidence="1" id="KW-0732">Signal</keyword>
<dbReference type="Proteomes" id="UP001221411">
    <property type="component" value="Unassembled WGS sequence"/>
</dbReference>
<evidence type="ECO:0000313" key="3">
    <source>
        <dbReference type="Proteomes" id="UP001221411"/>
    </source>
</evidence>
<dbReference type="EMBL" id="JAQNDO010000001">
    <property type="protein sequence ID" value="MDC0747909.1"/>
    <property type="molecule type" value="Genomic_DNA"/>
</dbReference>
<feature type="chain" id="PRO_5045800552" evidence="1">
    <location>
        <begin position="23"/>
        <end position="110"/>
    </location>
</feature>
<protein>
    <submittedName>
        <fullName evidence="2">Carboxypeptidase-like regulatory domain-containing protein</fullName>
    </submittedName>
</protein>
<organism evidence="2 3">
    <name type="scientific">Polyangium mundeleinium</name>
    <dbReference type="NCBI Taxonomy" id="2995306"/>
    <lineage>
        <taxon>Bacteria</taxon>
        <taxon>Pseudomonadati</taxon>
        <taxon>Myxococcota</taxon>
        <taxon>Polyangia</taxon>
        <taxon>Polyangiales</taxon>
        <taxon>Polyangiaceae</taxon>
        <taxon>Polyangium</taxon>
    </lineage>
</organism>
<evidence type="ECO:0000256" key="1">
    <source>
        <dbReference type="SAM" id="SignalP"/>
    </source>
</evidence>
<gene>
    <name evidence="2" type="ORF">POL67_41650</name>
</gene>
<name>A0ABT5F2R5_9BACT</name>